<feature type="domain" description="L-asparaginase N-terminal" evidence="5">
    <location>
        <begin position="3"/>
        <end position="179"/>
    </location>
</feature>
<keyword evidence="8" id="KW-1185">Reference proteome</keyword>
<dbReference type="InterPro" id="IPR006033">
    <property type="entry name" value="AsnA_fam"/>
</dbReference>
<evidence type="ECO:0000256" key="4">
    <source>
        <dbReference type="SAM" id="MobiDB-lite"/>
    </source>
</evidence>
<dbReference type="InterPro" id="IPR037152">
    <property type="entry name" value="L-asparaginase_N_sf"/>
</dbReference>
<dbReference type="PANTHER" id="PTHR11707">
    <property type="entry name" value="L-ASPARAGINASE"/>
    <property type="match status" value="1"/>
</dbReference>
<dbReference type="CDD" id="cd08963">
    <property type="entry name" value="L-asparaginase_I"/>
    <property type="match status" value="1"/>
</dbReference>
<dbReference type="Gene3D" id="3.40.50.40">
    <property type="match status" value="1"/>
</dbReference>
<feature type="active site" evidence="3">
    <location>
        <position position="86"/>
    </location>
</feature>
<evidence type="ECO:0000256" key="3">
    <source>
        <dbReference type="PROSITE-ProRule" id="PRU10100"/>
    </source>
</evidence>
<dbReference type="Proteomes" id="UP001291309">
    <property type="component" value="Unassembled WGS sequence"/>
</dbReference>
<dbReference type="NCBIfam" id="TIGR00519">
    <property type="entry name" value="asnASE_I"/>
    <property type="match status" value="1"/>
</dbReference>
<dbReference type="EMBL" id="JAXIVS010000011">
    <property type="protein sequence ID" value="MDY7230509.1"/>
    <property type="molecule type" value="Genomic_DNA"/>
</dbReference>
<dbReference type="InterPro" id="IPR041725">
    <property type="entry name" value="L-asparaginase_I"/>
</dbReference>
<accession>A0ABU5HAK9</accession>
<proteinExistence type="predicted"/>
<dbReference type="PANTHER" id="PTHR11707:SF28">
    <property type="entry name" value="60 KDA LYSOPHOSPHOLIPASE"/>
    <property type="match status" value="1"/>
</dbReference>
<evidence type="ECO:0000259" key="6">
    <source>
        <dbReference type="Pfam" id="PF17763"/>
    </source>
</evidence>
<name>A0ABU5HAK9_9BACT</name>
<dbReference type="SUPFAM" id="SSF53774">
    <property type="entry name" value="Glutaminase/Asparaginase"/>
    <property type="match status" value="1"/>
</dbReference>
<dbReference type="Gene3D" id="3.40.50.1170">
    <property type="entry name" value="L-asparaginase, N-terminal domain"/>
    <property type="match status" value="1"/>
</dbReference>
<dbReference type="PROSITE" id="PS51732">
    <property type="entry name" value="ASN_GLN_ASE_3"/>
    <property type="match status" value="1"/>
</dbReference>
<dbReference type="InterPro" id="IPR006034">
    <property type="entry name" value="Asparaginase/glutaminase-like"/>
</dbReference>
<dbReference type="SFLD" id="SFLDS00057">
    <property type="entry name" value="Glutaminase/Asparaginase"/>
    <property type="match status" value="1"/>
</dbReference>
<evidence type="ECO:0000313" key="7">
    <source>
        <dbReference type="EMBL" id="MDY7230509.1"/>
    </source>
</evidence>
<dbReference type="PRINTS" id="PR00139">
    <property type="entry name" value="ASNGLNASE"/>
</dbReference>
<dbReference type="PIRSF" id="PIRSF500176">
    <property type="entry name" value="L_ASNase"/>
    <property type="match status" value="1"/>
</dbReference>
<dbReference type="Pfam" id="PF17763">
    <property type="entry name" value="Asparaginase_C"/>
    <property type="match status" value="1"/>
</dbReference>
<protein>
    <recommendedName>
        <fullName evidence="1">asparaginase</fullName>
        <ecNumber evidence="1">3.5.1.1</ecNumber>
    </recommendedName>
</protein>
<dbReference type="InterPro" id="IPR027473">
    <property type="entry name" value="L-asparaginase_C"/>
</dbReference>
<dbReference type="InterPro" id="IPR036152">
    <property type="entry name" value="Asp/glu_Ase-like_sf"/>
</dbReference>
<feature type="domain" description="Asparaginase/glutaminase C-terminal" evidence="6">
    <location>
        <begin position="202"/>
        <end position="317"/>
    </location>
</feature>
<reference evidence="7 8" key="1">
    <citation type="submission" date="2023-12" db="EMBL/GenBank/DDBJ databases">
        <title>the genome sequence of Hyalangium sp. s54d21.</title>
        <authorList>
            <person name="Zhang X."/>
        </authorList>
    </citation>
    <scope>NUCLEOTIDE SEQUENCE [LARGE SCALE GENOMIC DNA]</scope>
    <source>
        <strain evidence="8">s54d21</strain>
    </source>
</reference>
<organism evidence="7 8">
    <name type="scientific">Hyalangium rubrum</name>
    <dbReference type="NCBI Taxonomy" id="3103134"/>
    <lineage>
        <taxon>Bacteria</taxon>
        <taxon>Pseudomonadati</taxon>
        <taxon>Myxococcota</taxon>
        <taxon>Myxococcia</taxon>
        <taxon>Myxococcales</taxon>
        <taxon>Cystobacterineae</taxon>
        <taxon>Archangiaceae</taxon>
        <taxon>Hyalangium</taxon>
    </lineage>
</organism>
<dbReference type="InterPro" id="IPR040919">
    <property type="entry name" value="Asparaginase_C"/>
</dbReference>
<dbReference type="PIRSF" id="PIRSF001220">
    <property type="entry name" value="L-ASNase_gatD"/>
    <property type="match status" value="1"/>
</dbReference>
<evidence type="ECO:0000259" key="5">
    <source>
        <dbReference type="Pfam" id="PF00710"/>
    </source>
</evidence>
<dbReference type="InterPro" id="IPR027474">
    <property type="entry name" value="L-asparaginase_N"/>
</dbReference>
<dbReference type="Pfam" id="PF00710">
    <property type="entry name" value="Asparaginase"/>
    <property type="match status" value="1"/>
</dbReference>
<keyword evidence="2" id="KW-0378">Hydrolase</keyword>
<evidence type="ECO:0000256" key="1">
    <source>
        <dbReference type="ARBA" id="ARBA00012920"/>
    </source>
</evidence>
<evidence type="ECO:0000313" key="8">
    <source>
        <dbReference type="Proteomes" id="UP001291309"/>
    </source>
</evidence>
<evidence type="ECO:0000256" key="2">
    <source>
        <dbReference type="ARBA" id="ARBA00022801"/>
    </source>
</evidence>
<comment type="caution">
    <text evidence="7">The sequence shown here is derived from an EMBL/GenBank/DDBJ whole genome shotgun (WGS) entry which is preliminary data.</text>
</comment>
<dbReference type="InterPro" id="IPR027475">
    <property type="entry name" value="Asparaginase/glutaminase_AS2"/>
</dbReference>
<dbReference type="SMART" id="SM00870">
    <property type="entry name" value="Asparaginase"/>
    <property type="match status" value="1"/>
</dbReference>
<feature type="region of interest" description="Disordered" evidence="4">
    <location>
        <begin position="327"/>
        <end position="350"/>
    </location>
</feature>
<dbReference type="EC" id="3.5.1.1" evidence="1"/>
<dbReference type="PROSITE" id="PS00917">
    <property type="entry name" value="ASN_GLN_ASE_2"/>
    <property type="match status" value="1"/>
</dbReference>
<dbReference type="RefSeq" id="WP_321549229.1">
    <property type="nucleotide sequence ID" value="NZ_JAXIVS010000011.1"/>
</dbReference>
<gene>
    <name evidence="7" type="ORF">SYV04_29210</name>
</gene>
<sequence length="350" mass="38217">MPKVLLLHTGGTLGMAGGRPSALRPAAFFRTLKQRAPELFHLADIELELFSNLDSSEMQPELWSRMAAHLHRRLPDFDGAVVTHGTDTLAYTASALSFMLRGLPRPVVLTGSQRPLGEIRSDARLNLIDAVLSALHGPREVTICFDSHLYRGNRTRKVKVAEYDAFESPNFPVLGTLGVDATYEPGLRPKGPFRLFERLDPRVFLLKTYPGLDPALPLALLPHIRGLVLEAYGAGNFPIDPSLGRSLRPLFAQARERGIPVVVVSQAYRNGVDLTLYESGAAAREEGAIGGADLTPSAALVKLMQALAYHRSPEAVGRFIQTPVAGELTLGRPPVPPSEPRKRGRKPHSR</sequence>